<proteinExistence type="predicted"/>
<dbReference type="EMBL" id="GBXM01085724">
    <property type="protein sequence ID" value="JAH22853.1"/>
    <property type="molecule type" value="Transcribed_RNA"/>
</dbReference>
<organism evidence="1">
    <name type="scientific">Anguilla anguilla</name>
    <name type="common">European freshwater eel</name>
    <name type="synonym">Muraena anguilla</name>
    <dbReference type="NCBI Taxonomy" id="7936"/>
    <lineage>
        <taxon>Eukaryota</taxon>
        <taxon>Metazoa</taxon>
        <taxon>Chordata</taxon>
        <taxon>Craniata</taxon>
        <taxon>Vertebrata</taxon>
        <taxon>Euteleostomi</taxon>
        <taxon>Actinopterygii</taxon>
        <taxon>Neopterygii</taxon>
        <taxon>Teleostei</taxon>
        <taxon>Anguilliformes</taxon>
        <taxon>Anguillidae</taxon>
        <taxon>Anguilla</taxon>
    </lineage>
</organism>
<reference evidence="1" key="1">
    <citation type="submission" date="2014-11" db="EMBL/GenBank/DDBJ databases">
        <authorList>
            <person name="Amaro Gonzalez C."/>
        </authorList>
    </citation>
    <scope>NUCLEOTIDE SEQUENCE</scope>
</reference>
<dbReference type="AlphaFoldDB" id="A0A0E9R3F2"/>
<sequence length="77" mass="8858">MVSHEMIRRLRCIKIHEQKCYFTSATLNSNNPVKIQSQLCNCNRFSSPYGSPCTNFVKLLCCSDNTLVFCCTKRGQF</sequence>
<protein>
    <submittedName>
        <fullName evidence="1">Uncharacterized protein</fullName>
    </submittedName>
</protein>
<accession>A0A0E9R3F2</accession>
<evidence type="ECO:0000313" key="1">
    <source>
        <dbReference type="EMBL" id="JAH22853.1"/>
    </source>
</evidence>
<reference evidence="1" key="2">
    <citation type="journal article" date="2015" name="Fish Shellfish Immunol.">
        <title>Early steps in the European eel (Anguilla anguilla)-Vibrio vulnificus interaction in the gills: Role of the RtxA13 toxin.</title>
        <authorList>
            <person name="Callol A."/>
            <person name="Pajuelo D."/>
            <person name="Ebbesson L."/>
            <person name="Teles M."/>
            <person name="MacKenzie S."/>
            <person name="Amaro C."/>
        </authorList>
    </citation>
    <scope>NUCLEOTIDE SEQUENCE</scope>
</reference>
<name>A0A0E9R3F2_ANGAN</name>